<dbReference type="InterPro" id="IPR036291">
    <property type="entry name" value="NAD(P)-bd_dom_sf"/>
</dbReference>
<dbReference type="Pfam" id="PF03447">
    <property type="entry name" value="NAD_binding_3"/>
    <property type="match status" value="1"/>
</dbReference>
<dbReference type="SUPFAM" id="SSF51735">
    <property type="entry name" value="NAD(P)-binding Rossmann-fold domains"/>
    <property type="match status" value="1"/>
</dbReference>
<keyword evidence="3" id="KW-0560">Oxidoreductase</keyword>
<feature type="domain" description="Oxidoreductase DRL-like catalytic" evidence="2">
    <location>
        <begin position="165"/>
        <end position="328"/>
    </location>
</feature>
<dbReference type="PANTHER" id="PTHR37850">
    <property type="entry name" value="STRU PROTEIN"/>
    <property type="match status" value="1"/>
</dbReference>
<dbReference type="GO" id="GO:0050661">
    <property type="term" value="F:NADP binding"/>
    <property type="evidence" value="ECO:0007669"/>
    <property type="project" value="InterPro"/>
</dbReference>
<dbReference type="EC" id="1.1.1.140" evidence="3"/>
<evidence type="ECO:0000259" key="2">
    <source>
        <dbReference type="Pfam" id="PF21135"/>
    </source>
</evidence>
<gene>
    <name evidence="3" type="ORF">MNBD_GAMMA03-1456</name>
</gene>
<proteinExistence type="predicted"/>
<dbReference type="InterPro" id="IPR005106">
    <property type="entry name" value="Asp/hSer_DH_NAD-bd"/>
</dbReference>
<dbReference type="Gene3D" id="3.40.50.720">
    <property type="entry name" value="NAD(P)-binding Rossmann-like Domain"/>
    <property type="match status" value="1"/>
</dbReference>
<sequence length="434" mass="47015">MSKIHLSGLAADLYKYSQNNKPIMLGIIGAGEMGTDLVTQVMLMDGIKIAAISTRRPHTAFDAIKIAYGGNGKGIEVNTRSAMSNAFENDKIAITSDNELMVTAEQIDVIIDATGKPGVAADYILLAMEHNKHIVMMNVEADITIGRYLKKQADRLGVIYTLGAGDEPSSAMELIEFTSALGLTIVSAGKGKNNPLRHDAVPEEYVEEALRRNMNPRVLVEFVDGSKTAVEMAAIANATGLVPDIAGMHGPSANREDLAKVLIPKQDGGILNNIGVVDYTIGKGVAPGVFVIAKATHPRIIERMDDLHIGTGPYYSFFRPYHLTSLEVPLSAARIMLYGKADMVPLENPVAEVCAIAKRDINEGEKIDAIGETCYRSFTMKFMEAKEKKCLPVGLLEGGKALSAIKKGELITHDNAVPDKTTKLFEMRQKQDLM</sequence>
<name>A0A3B0W374_9ZZZZ</name>
<dbReference type="CDD" id="cd11616">
    <property type="entry name" value="SAF_DH_OX_like"/>
    <property type="match status" value="1"/>
</dbReference>
<accession>A0A3B0W374</accession>
<dbReference type="Pfam" id="PF21135">
    <property type="entry name" value="DRL_cat"/>
    <property type="match status" value="1"/>
</dbReference>
<dbReference type="EMBL" id="UOFC01000069">
    <property type="protein sequence ID" value="VAW45722.1"/>
    <property type="molecule type" value="Genomic_DNA"/>
</dbReference>
<reference evidence="3" key="1">
    <citation type="submission" date="2018-06" db="EMBL/GenBank/DDBJ databases">
        <authorList>
            <person name="Zhirakovskaya E."/>
        </authorList>
    </citation>
    <scope>NUCLEOTIDE SEQUENCE</scope>
</reference>
<dbReference type="InterPro" id="IPR048423">
    <property type="entry name" value="DRL_cat"/>
</dbReference>
<evidence type="ECO:0000313" key="3">
    <source>
        <dbReference type="EMBL" id="VAW45722.1"/>
    </source>
</evidence>
<evidence type="ECO:0000259" key="1">
    <source>
        <dbReference type="Pfam" id="PF03447"/>
    </source>
</evidence>
<feature type="domain" description="Aspartate/homoserine dehydrogenase NAD-binding" evidence="1">
    <location>
        <begin position="29"/>
        <end position="147"/>
    </location>
</feature>
<dbReference type="AlphaFoldDB" id="A0A3B0W374"/>
<protein>
    <submittedName>
        <fullName evidence="3">Sorbitol-6-phosphate 2-dehydrogenase</fullName>
        <ecNumber evidence="3">1.1.1.140</ecNumber>
    </submittedName>
</protein>
<dbReference type="GO" id="GO:0009010">
    <property type="term" value="F:sorbitol-6-phosphate 2-dehydrogenase activity"/>
    <property type="evidence" value="ECO:0007669"/>
    <property type="project" value="UniProtKB-EC"/>
</dbReference>
<organism evidence="3">
    <name type="scientific">hydrothermal vent metagenome</name>
    <dbReference type="NCBI Taxonomy" id="652676"/>
    <lineage>
        <taxon>unclassified sequences</taxon>
        <taxon>metagenomes</taxon>
        <taxon>ecological metagenomes</taxon>
    </lineage>
</organism>
<dbReference type="PANTHER" id="PTHR37850:SF2">
    <property type="entry name" value="SAF DOMAIN PROTEIN"/>
    <property type="match status" value="1"/>
</dbReference>